<keyword evidence="3" id="KW-1185">Reference proteome</keyword>
<evidence type="ECO:0000313" key="2">
    <source>
        <dbReference type="EMBL" id="CAI9611845.1"/>
    </source>
</evidence>
<keyword evidence="1" id="KW-0812">Transmembrane</keyword>
<dbReference type="EMBL" id="CATNWA010019193">
    <property type="protein sequence ID" value="CAI9611845.1"/>
    <property type="molecule type" value="Genomic_DNA"/>
</dbReference>
<keyword evidence="1" id="KW-1133">Transmembrane helix</keyword>
<comment type="caution">
    <text evidence="2">The sequence shown here is derived from an EMBL/GenBank/DDBJ whole genome shotgun (WGS) entry which is preliminary data.</text>
</comment>
<dbReference type="Proteomes" id="UP001162483">
    <property type="component" value="Unassembled WGS sequence"/>
</dbReference>
<feature type="transmembrane region" description="Helical" evidence="1">
    <location>
        <begin position="12"/>
        <end position="31"/>
    </location>
</feature>
<evidence type="ECO:0000313" key="3">
    <source>
        <dbReference type="Proteomes" id="UP001162483"/>
    </source>
</evidence>
<accession>A0ABN9GQX1</accession>
<gene>
    <name evidence="2" type="ORF">SPARVUS_LOCUS14614525</name>
</gene>
<name>A0ABN9GQX1_9NEOB</name>
<protein>
    <submittedName>
        <fullName evidence="2">Uncharacterized protein</fullName>
    </submittedName>
</protein>
<sequence length="49" mass="5039">MALGMKGLISGAIKGLCSVSLWGLVCVLLHCKHTALYGSAMQCAGVCRS</sequence>
<proteinExistence type="predicted"/>
<keyword evidence="1" id="KW-0472">Membrane</keyword>
<reference evidence="2" key="1">
    <citation type="submission" date="2023-05" db="EMBL/GenBank/DDBJ databases">
        <authorList>
            <person name="Stuckert A."/>
        </authorList>
    </citation>
    <scope>NUCLEOTIDE SEQUENCE</scope>
</reference>
<organism evidence="2 3">
    <name type="scientific">Staurois parvus</name>
    <dbReference type="NCBI Taxonomy" id="386267"/>
    <lineage>
        <taxon>Eukaryota</taxon>
        <taxon>Metazoa</taxon>
        <taxon>Chordata</taxon>
        <taxon>Craniata</taxon>
        <taxon>Vertebrata</taxon>
        <taxon>Euteleostomi</taxon>
        <taxon>Amphibia</taxon>
        <taxon>Batrachia</taxon>
        <taxon>Anura</taxon>
        <taxon>Neobatrachia</taxon>
        <taxon>Ranoidea</taxon>
        <taxon>Ranidae</taxon>
        <taxon>Staurois</taxon>
    </lineage>
</organism>
<evidence type="ECO:0000256" key="1">
    <source>
        <dbReference type="SAM" id="Phobius"/>
    </source>
</evidence>